<accession>A0A2T3JQ24</accession>
<dbReference type="PANTHER" id="PTHR43575">
    <property type="entry name" value="PROTEIN ABCI7, CHLOROPLASTIC"/>
    <property type="match status" value="1"/>
</dbReference>
<gene>
    <name evidence="3" type="primary">sufD</name>
    <name evidence="3" type="ORF">C9J18_13325</name>
    <name evidence="2" type="ORF">CTM96_12005</name>
</gene>
<organism evidence="3 5">
    <name type="scientific">Photobacterium phosphoreum</name>
    <dbReference type="NCBI Taxonomy" id="659"/>
    <lineage>
        <taxon>Bacteria</taxon>
        <taxon>Pseudomonadati</taxon>
        <taxon>Pseudomonadota</taxon>
        <taxon>Gammaproteobacteria</taxon>
        <taxon>Vibrionales</taxon>
        <taxon>Vibrionaceae</taxon>
        <taxon>Photobacterium</taxon>
    </lineage>
</organism>
<proteinExistence type="predicted"/>
<evidence type="ECO:0000313" key="3">
    <source>
        <dbReference type="EMBL" id="PSU51166.1"/>
    </source>
</evidence>
<comment type="caution">
    <text evidence="3">The sequence shown here is derived from an EMBL/GenBank/DDBJ whole genome shotgun (WGS) entry which is preliminary data.</text>
</comment>
<dbReference type="InterPro" id="IPR055346">
    <property type="entry name" value="Fe-S_cluster_assembly_SufBD"/>
</dbReference>
<feature type="domain" description="SUF system FeS cluster assembly SufBD core" evidence="1">
    <location>
        <begin position="160"/>
        <end position="389"/>
    </location>
</feature>
<dbReference type="GO" id="GO:0016226">
    <property type="term" value="P:iron-sulfur cluster assembly"/>
    <property type="evidence" value="ECO:0007669"/>
    <property type="project" value="InterPro"/>
</dbReference>
<protein>
    <submittedName>
        <fullName evidence="3">Fe-S cluster assembly protein SufD</fullName>
    </submittedName>
</protein>
<dbReference type="InterPro" id="IPR000825">
    <property type="entry name" value="SUF_FeS_clus_asmbl_SufBD_core"/>
</dbReference>
<sequence length="420" mass="46549">MAGSLQNNFDHALMRLQPLVQNSIWQRACWNNIIQRGSSAMTGEDWKYTSLAAFNDVDFTSVKPVTMLSTSNLALWKDDGYRLIFIDGKFSPNLSDVIVGVDIQGFDQWLKSDHAIKDAIRPEFISELTDATAKDGLCIRIAAKVSVDKPIYLLHFSHSKAGEVTSIRHHLQLETLASCQLVEHHISSADAQGVTLSRLSSSVADGARFEHIKLIEAASEQYHLAHNDIKTGRDVNVSSSTFLLSGQLIRHQLSTELGDAGCDVSFNSLVLPTSKECFDSRTFLHHRAPHCHSQQLHKIVGLGEGVGVFDGMIYVNQGAIKTDGQMDNHNLLLSKKSQVNSRPKLEIYADDVKCSHGATTGKIDSEQVFYLQARGIPKLLAEQMITKAFAAQVCEKVTLANVRQYLLQQVTQKLEGENDY</sequence>
<dbReference type="InterPro" id="IPR011542">
    <property type="entry name" value="SUF_FeS_clus_asmbl_SufD"/>
</dbReference>
<dbReference type="InterPro" id="IPR037284">
    <property type="entry name" value="SUF_FeS_clus_asmbl_SufBD_sf"/>
</dbReference>
<reference evidence="4 5" key="1">
    <citation type="submission" date="2018-03" db="EMBL/GenBank/DDBJ databases">
        <title>Whole genome sequencing of Histamine producing bacteria.</title>
        <authorList>
            <person name="Butler K."/>
        </authorList>
    </citation>
    <scope>NUCLEOTIDE SEQUENCE [LARGE SCALE GENOMIC DNA]</scope>
    <source>
        <strain evidence="3 5">FS-6.1</strain>
        <strain evidence="2 4">FS-6.2</strain>
    </source>
</reference>
<evidence type="ECO:0000313" key="2">
    <source>
        <dbReference type="EMBL" id="PSU24660.1"/>
    </source>
</evidence>
<name>A0A2T3JQ24_PHOPO</name>
<dbReference type="RefSeq" id="WP_107190113.1">
    <property type="nucleotide sequence ID" value="NZ_PYMN01000011.1"/>
</dbReference>
<evidence type="ECO:0000313" key="4">
    <source>
        <dbReference type="Proteomes" id="UP000241405"/>
    </source>
</evidence>
<dbReference type="NCBIfam" id="TIGR01981">
    <property type="entry name" value="sufD"/>
    <property type="match status" value="1"/>
</dbReference>
<dbReference type="Proteomes" id="UP000241618">
    <property type="component" value="Unassembled WGS sequence"/>
</dbReference>
<dbReference type="Proteomes" id="UP000241405">
    <property type="component" value="Unassembled WGS sequence"/>
</dbReference>
<evidence type="ECO:0000313" key="5">
    <source>
        <dbReference type="Proteomes" id="UP000241618"/>
    </source>
</evidence>
<dbReference type="AlphaFoldDB" id="A0A2T3JQ24"/>
<dbReference type="Pfam" id="PF01458">
    <property type="entry name" value="SUFBD_core"/>
    <property type="match status" value="1"/>
</dbReference>
<keyword evidence="4" id="KW-1185">Reference proteome</keyword>
<dbReference type="SUPFAM" id="SSF101960">
    <property type="entry name" value="Stabilizer of iron transporter SufD"/>
    <property type="match status" value="1"/>
</dbReference>
<evidence type="ECO:0000259" key="1">
    <source>
        <dbReference type="Pfam" id="PF01458"/>
    </source>
</evidence>
<dbReference type="EMBL" id="PYMP01000012">
    <property type="protein sequence ID" value="PSU51166.1"/>
    <property type="molecule type" value="Genomic_DNA"/>
</dbReference>
<dbReference type="PANTHER" id="PTHR43575:SF1">
    <property type="entry name" value="PROTEIN ABCI7, CHLOROPLASTIC"/>
    <property type="match status" value="1"/>
</dbReference>
<dbReference type="EMBL" id="PYMO01000011">
    <property type="protein sequence ID" value="PSU24660.1"/>
    <property type="molecule type" value="Genomic_DNA"/>
</dbReference>